<reference evidence="1" key="1">
    <citation type="submission" date="2023-07" db="EMBL/GenBank/DDBJ databases">
        <title>Genomic Encyclopedia of Type Strains, Phase IV (KMG-IV): sequencing the most valuable type-strain genomes for metagenomic binning, comparative biology and taxonomic classification.</title>
        <authorList>
            <person name="Goeker M."/>
        </authorList>
    </citation>
    <scope>NUCLEOTIDE SEQUENCE</scope>
    <source>
        <strain evidence="1">DSM 26174</strain>
    </source>
</reference>
<dbReference type="Proteomes" id="UP001185092">
    <property type="component" value="Unassembled WGS sequence"/>
</dbReference>
<gene>
    <name evidence="1" type="ORF">HNQ88_004444</name>
</gene>
<name>A0AAE3XRN0_9BACT</name>
<protein>
    <submittedName>
        <fullName evidence="1">RHS repeat-associated protein</fullName>
    </submittedName>
</protein>
<dbReference type="AlphaFoldDB" id="A0AAE3XRN0"/>
<accession>A0AAE3XRN0</accession>
<evidence type="ECO:0000313" key="2">
    <source>
        <dbReference type="Proteomes" id="UP001185092"/>
    </source>
</evidence>
<sequence length="279" mass="32568">MIGRTFDSGGYRYGFQGQEQDDETGLVNYKYRMHDPRIGRFFAVDPLAPDYPWNSPYAFSENVVIDHVELEGLEKIFYQLASGNDKSFINTWNIQCKTSLGKEMMSKFKKQKKYNTIYYHYASGSPIGFVDVFENYEEYENTMDGYTDRTSRKYGIDKELFKKATADGRKAAVIGITETTENLKAEVYDLNHEEYYFMEYLDHDDIKGKNNKDHIKYYGIPIVGENSLDDIEVENNLNKSKKGVVVEQFRQIKQLVDEFNEQERINNIANTLETSESHY</sequence>
<dbReference type="RefSeq" id="WP_309942047.1">
    <property type="nucleotide sequence ID" value="NZ_AP025306.1"/>
</dbReference>
<dbReference type="InterPro" id="IPR050708">
    <property type="entry name" value="T6SS_VgrG/RHS"/>
</dbReference>
<dbReference type="PANTHER" id="PTHR32305:SF15">
    <property type="entry name" value="PROTEIN RHSA-RELATED"/>
    <property type="match status" value="1"/>
</dbReference>
<dbReference type="PANTHER" id="PTHR32305">
    <property type="match status" value="1"/>
</dbReference>
<keyword evidence="2" id="KW-1185">Reference proteome</keyword>
<organism evidence="1 2">
    <name type="scientific">Aureibacter tunicatorum</name>
    <dbReference type="NCBI Taxonomy" id="866807"/>
    <lineage>
        <taxon>Bacteria</taxon>
        <taxon>Pseudomonadati</taxon>
        <taxon>Bacteroidota</taxon>
        <taxon>Cytophagia</taxon>
        <taxon>Cytophagales</taxon>
        <taxon>Persicobacteraceae</taxon>
        <taxon>Aureibacter</taxon>
    </lineage>
</organism>
<dbReference type="InterPro" id="IPR022385">
    <property type="entry name" value="Rhs_assc_core"/>
</dbReference>
<dbReference type="NCBIfam" id="TIGR03696">
    <property type="entry name" value="Rhs_assc_core"/>
    <property type="match status" value="1"/>
</dbReference>
<proteinExistence type="predicted"/>
<dbReference type="Gene3D" id="2.180.10.10">
    <property type="entry name" value="RHS repeat-associated core"/>
    <property type="match status" value="1"/>
</dbReference>
<evidence type="ECO:0000313" key="1">
    <source>
        <dbReference type="EMBL" id="MDR6241357.1"/>
    </source>
</evidence>
<dbReference type="EMBL" id="JAVDQD010000008">
    <property type="protein sequence ID" value="MDR6241357.1"/>
    <property type="molecule type" value="Genomic_DNA"/>
</dbReference>
<comment type="caution">
    <text evidence="1">The sequence shown here is derived from an EMBL/GenBank/DDBJ whole genome shotgun (WGS) entry which is preliminary data.</text>
</comment>